<keyword evidence="3" id="KW-1185">Reference proteome</keyword>
<reference evidence="2 3" key="1">
    <citation type="submission" date="2015-09" db="EMBL/GenBank/DDBJ databases">
        <title>Draft genome of the parasitic nematode Teladorsagia circumcincta isolate WARC Sus (inbred).</title>
        <authorList>
            <person name="Mitreva M."/>
        </authorList>
    </citation>
    <scope>NUCLEOTIDE SEQUENCE [LARGE SCALE GENOMIC DNA]</scope>
    <source>
        <strain evidence="2 3">S</strain>
    </source>
</reference>
<name>A0A2G9TV92_TELCI</name>
<evidence type="ECO:0000256" key="1">
    <source>
        <dbReference type="SAM" id="MobiDB-lite"/>
    </source>
</evidence>
<feature type="region of interest" description="Disordered" evidence="1">
    <location>
        <begin position="1"/>
        <end position="36"/>
    </location>
</feature>
<evidence type="ECO:0000313" key="2">
    <source>
        <dbReference type="EMBL" id="PIO61170.1"/>
    </source>
</evidence>
<evidence type="ECO:0008006" key="4">
    <source>
        <dbReference type="Google" id="ProtNLM"/>
    </source>
</evidence>
<organism evidence="2 3">
    <name type="scientific">Teladorsagia circumcincta</name>
    <name type="common">Brown stomach worm</name>
    <name type="synonym">Ostertagia circumcincta</name>
    <dbReference type="NCBI Taxonomy" id="45464"/>
    <lineage>
        <taxon>Eukaryota</taxon>
        <taxon>Metazoa</taxon>
        <taxon>Ecdysozoa</taxon>
        <taxon>Nematoda</taxon>
        <taxon>Chromadorea</taxon>
        <taxon>Rhabditida</taxon>
        <taxon>Rhabditina</taxon>
        <taxon>Rhabditomorpha</taxon>
        <taxon>Strongyloidea</taxon>
        <taxon>Trichostrongylidae</taxon>
        <taxon>Teladorsagia</taxon>
    </lineage>
</organism>
<dbReference type="AlphaFoldDB" id="A0A2G9TV92"/>
<gene>
    <name evidence="2" type="ORF">TELCIR_17315</name>
</gene>
<feature type="compositionally biased region" description="Basic and acidic residues" evidence="1">
    <location>
        <begin position="14"/>
        <end position="30"/>
    </location>
</feature>
<protein>
    <recommendedName>
        <fullName evidence="4">Globin family profile domain-containing protein</fullName>
    </recommendedName>
</protein>
<evidence type="ECO:0000313" key="3">
    <source>
        <dbReference type="Proteomes" id="UP000230423"/>
    </source>
</evidence>
<dbReference type="OrthoDB" id="436496at2759"/>
<dbReference type="Proteomes" id="UP000230423">
    <property type="component" value="Unassembled WGS sequence"/>
</dbReference>
<accession>A0A2G9TV92</accession>
<feature type="non-terminal residue" evidence="2">
    <location>
        <position position="1"/>
    </location>
</feature>
<sequence>QKNSSSNKQAHRKTTSDTHQDLRRTRDQPCEKCPQSPRYHMLEPVLAVVKECNDDIDDETIQAWTTLYLIIADLIEIYRNKK</sequence>
<dbReference type="EMBL" id="KZ354097">
    <property type="protein sequence ID" value="PIO61170.1"/>
    <property type="molecule type" value="Genomic_DNA"/>
</dbReference>
<proteinExistence type="predicted"/>